<name>A0ABQ0MJF6_9BACT</name>
<evidence type="ECO:0000313" key="2">
    <source>
        <dbReference type="Proteomes" id="UP000194153"/>
    </source>
</evidence>
<evidence type="ECO:0000313" key="1">
    <source>
        <dbReference type="EMBL" id="GAW66957.1"/>
    </source>
</evidence>
<organism evidence="1 2">
    <name type="scientific">Geoanaerobacter pelophilus</name>
    <dbReference type="NCBI Taxonomy" id="60036"/>
    <lineage>
        <taxon>Bacteria</taxon>
        <taxon>Pseudomonadati</taxon>
        <taxon>Thermodesulfobacteriota</taxon>
        <taxon>Desulfuromonadia</taxon>
        <taxon>Geobacterales</taxon>
        <taxon>Geobacteraceae</taxon>
        <taxon>Geoanaerobacter</taxon>
    </lineage>
</organism>
<reference evidence="2" key="1">
    <citation type="submission" date="2017-05" db="EMBL/GenBank/DDBJ databases">
        <title>Draft genome sequence of Geobacter pelophilus, a iron(III)-reducing bacteria.</title>
        <authorList>
            <person name="Aoyagi T."/>
            <person name="Koike H."/>
            <person name="Morita T."/>
            <person name="Sato Y."/>
            <person name="Habe H."/>
            <person name="Hori T."/>
        </authorList>
    </citation>
    <scope>NUCLEOTIDE SEQUENCE [LARGE SCALE GENOMIC DNA]</scope>
    <source>
        <strain evidence="2">Drf2</strain>
    </source>
</reference>
<sequence length="49" mass="5649">MHLLLLLWVMCQMLIRVNFLSSGGGTFSWRKINGAHTDLTETTDKGRWI</sequence>
<comment type="caution">
    <text evidence="1">The sequence shown here is derived from an EMBL/GenBank/DDBJ whole genome shotgun (WGS) entry which is preliminary data.</text>
</comment>
<protein>
    <submittedName>
        <fullName evidence="1">Uncharacterized protein</fullName>
    </submittedName>
</protein>
<gene>
    <name evidence="1" type="ORF">GPEL0_01r2546</name>
</gene>
<accession>A0ABQ0MJF6</accession>
<dbReference type="EMBL" id="BDQG01000001">
    <property type="protein sequence ID" value="GAW66957.1"/>
    <property type="molecule type" value="Genomic_DNA"/>
</dbReference>
<proteinExistence type="predicted"/>
<dbReference type="Proteomes" id="UP000194153">
    <property type="component" value="Unassembled WGS sequence"/>
</dbReference>
<keyword evidence="2" id="KW-1185">Reference proteome</keyword>